<sequence>MLITNTFIKLPPSLHPAVKIIPQGFDMTNDHIKQHVSARGLVITSDIPLVNDVLIKDTRH</sequence>
<dbReference type="EMBL" id="JBJJXE010000001">
    <property type="protein sequence ID" value="MFL1731422.1"/>
    <property type="molecule type" value="Genomic_DNA"/>
</dbReference>
<keyword evidence="2" id="KW-1185">Reference proteome</keyword>
<protein>
    <submittedName>
        <fullName evidence="1">DUF188 domain-containing protein</fullName>
    </submittedName>
</protein>
<evidence type="ECO:0000313" key="1">
    <source>
        <dbReference type="EMBL" id="MFL1731422.1"/>
    </source>
</evidence>
<organism evidence="1 2">
    <name type="scientific">Moraxella oculi</name>
    <dbReference type="NCBI Taxonomy" id="2940516"/>
    <lineage>
        <taxon>Bacteria</taxon>
        <taxon>Pseudomonadati</taxon>
        <taxon>Pseudomonadota</taxon>
        <taxon>Gammaproteobacteria</taxon>
        <taxon>Moraxellales</taxon>
        <taxon>Moraxellaceae</taxon>
        <taxon>Moraxella</taxon>
    </lineage>
</organism>
<evidence type="ECO:0000313" key="2">
    <source>
        <dbReference type="Proteomes" id="UP001624684"/>
    </source>
</evidence>
<reference evidence="1 2" key="1">
    <citation type="submission" date="2024-11" db="EMBL/GenBank/DDBJ databases">
        <title>First Report of Moraxella oculi in Brazil in an Infectious Bovine Keratoconjunctivitis Outbreak.</title>
        <authorList>
            <person name="Carvalho C.V."/>
            <person name="Domingues R."/>
            <person name="Coutinho C."/>
            <person name="Honorio N.T.B.S."/>
            <person name="Faza D.R.L.R."/>
            <person name="Carvalho W.A."/>
            <person name="Machado A.B.F."/>
            <person name="Martins M.F."/>
            <person name="Gaspar E.B."/>
        </authorList>
    </citation>
    <scope>NUCLEOTIDE SEQUENCE [LARGE SCALE GENOMIC DNA]</scope>
    <source>
        <strain evidence="1 2">2117LE</strain>
    </source>
</reference>
<dbReference type="Proteomes" id="UP001624684">
    <property type="component" value="Unassembled WGS sequence"/>
</dbReference>
<accession>A0ABW8U5L3</accession>
<proteinExistence type="predicted"/>
<gene>
    <name evidence="1" type="ORF">ACJHVH_00175</name>
</gene>
<name>A0ABW8U5L3_9GAMM</name>
<dbReference type="RefSeq" id="WP_407068330.1">
    <property type="nucleotide sequence ID" value="NZ_JBJJXE010000001.1"/>
</dbReference>
<dbReference type="Pfam" id="PF02639">
    <property type="entry name" value="DUF188"/>
    <property type="match status" value="1"/>
</dbReference>
<comment type="caution">
    <text evidence="1">The sequence shown here is derived from an EMBL/GenBank/DDBJ whole genome shotgun (WGS) entry which is preliminary data.</text>
</comment>
<dbReference type="InterPro" id="IPR003791">
    <property type="entry name" value="UPF0178"/>
</dbReference>